<gene>
    <name evidence="2" type="ORF">B4082_2340</name>
</gene>
<feature type="transmembrane region" description="Helical" evidence="1">
    <location>
        <begin position="16"/>
        <end position="36"/>
    </location>
</feature>
<accession>A0A161T8Z5</accession>
<dbReference type="AlphaFoldDB" id="A0A161T8Z5"/>
<protein>
    <submittedName>
        <fullName evidence="2">Uncharacterized protein</fullName>
    </submittedName>
</protein>
<keyword evidence="1" id="KW-0472">Membrane</keyword>
<organism evidence="2 3">
    <name type="scientific">Bacillus cereus</name>
    <dbReference type="NCBI Taxonomy" id="1396"/>
    <lineage>
        <taxon>Bacteria</taxon>
        <taxon>Bacillati</taxon>
        <taxon>Bacillota</taxon>
        <taxon>Bacilli</taxon>
        <taxon>Bacillales</taxon>
        <taxon>Bacillaceae</taxon>
        <taxon>Bacillus</taxon>
        <taxon>Bacillus cereus group</taxon>
    </lineage>
</organism>
<reference evidence="2 3" key="1">
    <citation type="submission" date="2015-09" db="EMBL/GenBank/DDBJ databases">
        <title>Bacillus cereus food isolates.</title>
        <authorList>
            <person name="Boekhorst J."/>
        </authorList>
    </citation>
    <scope>NUCLEOTIDE SEQUENCE [LARGE SCALE GENOMIC DNA]</scope>
    <source>
        <strain evidence="2 3">B4082</strain>
    </source>
</reference>
<evidence type="ECO:0000313" key="3">
    <source>
        <dbReference type="Proteomes" id="UP000076501"/>
    </source>
</evidence>
<feature type="transmembrane region" description="Helical" evidence="1">
    <location>
        <begin position="80"/>
        <end position="101"/>
    </location>
</feature>
<dbReference type="PATRIC" id="fig|1396.539.peg.3479"/>
<keyword evidence="1" id="KW-1133">Transmembrane helix</keyword>
<feature type="transmembrane region" description="Helical" evidence="1">
    <location>
        <begin position="48"/>
        <end position="68"/>
    </location>
</feature>
<dbReference type="EMBL" id="LJKA01000036">
    <property type="protein sequence ID" value="KZD36523.1"/>
    <property type="molecule type" value="Genomic_DNA"/>
</dbReference>
<dbReference type="RefSeq" id="WP_063222593.1">
    <property type="nucleotide sequence ID" value="NZ_LJKA01000036.1"/>
</dbReference>
<proteinExistence type="predicted"/>
<sequence>MTNGNVELKKQGKSSILGGISIAIAVILAALVINFLTGLVPLEKIQGLPIIMPFIIAPIGAIIGFVGYRMNKDTWSLWGIILNIVMFLVPIVYNIVAILFFGV</sequence>
<dbReference type="Proteomes" id="UP000076501">
    <property type="component" value="Unassembled WGS sequence"/>
</dbReference>
<comment type="caution">
    <text evidence="2">The sequence shown here is derived from an EMBL/GenBank/DDBJ whole genome shotgun (WGS) entry which is preliminary data.</text>
</comment>
<evidence type="ECO:0000256" key="1">
    <source>
        <dbReference type="SAM" id="Phobius"/>
    </source>
</evidence>
<keyword evidence="1" id="KW-0812">Transmembrane</keyword>
<name>A0A161T8Z5_BACCE</name>
<evidence type="ECO:0000313" key="2">
    <source>
        <dbReference type="EMBL" id="KZD36523.1"/>
    </source>
</evidence>